<dbReference type="eggNOG" id="COG4689">
    <property type="taxonomic scope" value="Bacteria"/>
</dbReference>
<dbReference type="InterPro" id="IPR010451">
    <property type="entry name" value="Acetoacetate_decarboxylase"/>
</dbReference>
<reference evidence="1 2" key="1">
    <citation type="journal article" date="2011" name="J. Bacteriol.">
        <title>Genome sequence of Salinisphaera shabanensis, a gammaproteobacterium from the harsh, variable environment of the brine-seawater interface of the Shaban Deep in the Red Sea.</title>
        <authorList>
            <person name="Antunes A."/>
            <person name="Alam I."/>
            <person name="Bajic V.B."/>
            <person name="Stingl U."/>
        </authorList>
    </citation>
    <scope>NUCLEOTIDE SEQUENCE [LARGE SCALE GENOMIC DNA]</scope>
    <source>
        <strain evidence="1 2">E1L3A</strain>
    </source>
</reference>
<dbReference type="AlphaFoldDB" id="U2FYE7"/>
<evidence type="ECO:0000313" key="1">
    <source>
        <dbReference type="EMBL" id="ERJ20844.1"/>
    </source>
</evidence>
<comment type="caution">
    <text evidence="1">The sequence shown here is derived from an EMBL/GenBank/DDBJ whole genome shotgun (WGS) entry which is preliminary data.</text>
</comment>
<dbReference type="STRING" id="1033802.SSPSH_000186"/>
<reference evidence="1 2" key="2">
    <citation type="journal article" date="2013" name="PLoS ONE">
        <title>INDIGO - INtegrated Data Warehouse of MIcrobial GenOmes with Examples from the Red Sea Extremophiles.</title>
        <authorList>
            <person name="Alam I."/>
            <person name="Antunes A."/>
            <person name="Kamau A.A."/>
            <person name="Ba Alawi W."/>
            <person name="Kalkatawi M."/>
            <person name="Stingl U."/>
            <person name="Bajic V.B."/>
        </authorList>
    </citation>
    <scope>NUCLEOTIDE SEQUENCE [LARGE SCALE GENOMIC DNA]</scope>
    <source>
        <strain evidence="1 2">E1L3A</strain>
    </source>
</reference>
<dbReference type="PANTHER" id="PTHR40518">
    <property type="entry name" value="ACETOACETATE DECARBOXYLASE"/>
    <property type="match status" value="1"/>
</dbReference>
<dbReference type="Pfam" id="PF06314">
    <property type="entry name" value="ADC"/>
    <property type="match status" value="1"/>
</dbReference>
<protein>
    <submittedName>
        <fullName evidence="1">Acetoacetate decarboxylase protein</fullName>
    </submittedName>
</protein>
<dbReference type="Proteomes" id="UP000006242">
    <property type="component" value="Unassembled WGS sequence"/>
</dbReference>
<gene>
    <name evidence="1" type="ORF">SSPSH_000186</name>
</gene>
<name>U2FYE7_9GAMM</name>
<dbReference type="PANTHER" id="PTHR40518:SF1">
    <property type="entry name" value="ACETOACETATE DECARBOXYLASE"/>
    <property type="match status" value="1"/>
</dbReference>
<accession>U2FYE7</accession>
<dbReference type="OrthoDB" id="323772at2"/>
<organism evidence="1 2">
    <name type="scientific">Salinisphaera shabanensis E1L3A</name>
    <dbReference type="NCBI Taxonomy" id="1033802"/>
    <lineage>
        <taxon>Bacteria</taxon>
        <taxon>Pseudomonadati</taxon>
        <taxon>Pseudomonadota</taxon>
        <taxon>Gammaproteobacteria</taxon>
        <taxon>Salinisphaerales</taxon>
        <taxon>Salinisphaeraceae</taxon>
        <taxon>Salinisphaera</taxon>
    </lineage>
</organism>
<evidence type="ECO:0000313" key="2">
    <source>
        <dbReference type="Proteomes" id="UP000006242"/>
    </source>
</evidence>
<dbReference type="RefSeq" id="WP_006913238.1">
    <property type="nucleotide sequence ID" value="NZ_AFNV02000001.1"/>
</dbReference>
<dbReference type="Gene3D" id="2.40.400.10">
    <property type="entry name" value="Acetoacetate decarboxylase-like"/>
    <property type="match status" value="1"/>
</dbReference>
<dbReference type="GO" id="GO:0016829">
    <property type="term" value="F:lyase activity"/>
    <property type="evidence" value="ECO:0007669"/>
    <property type="project" value="InterPro"/>
</dbReference>
<dbReference type="EMBL" id="AFNV02000001">
    <property type="protein sequence ID" value="ERJ20844.1"/>
    <property type="molecule type" value="Genomic_DNA"/>
</dbReference>
<sequence>MNEPNRHIPAPWQLTGRGYVIALSCSRSFGEQCGAHIPELAGRARGGLGALMMVDYASSNVGPYRELLLCPGRFDFGDREAATITHIWVSTQASVDNGQRNWGLPKRLASFETIEHNDNSEGFRVQLPDHAPLTLSFSRRGPRLPLSTGVLPQAWRTLEQPWQGYDYRTVIGAKTRSRLARLDDIDNPADSGFPDIADQKARIGLYADRFDLHFPPATRRPGDTAKRAE</sequence>
<keyword evidence="2" id="KW-1185">Reference proteome</keyword>
<dbReference type="InterPro" id="IPR023375">
    <property type="entry name" value="ADC_dom_sf"/>
</dbReference>
<proteinExistence type="predicted"/>
<dbReference type="SUPFAM" id="SSF160104">
    <property type="entry name" value="Acetoacetate decarboxylase-like"/>
    <property type="match status" value="1"/>
</dbReference>